<dbReference type="InterPro" id="IPR035965">
    <property type="entry name" value="PAS-like_dom_sf"/>
</dbReference>
<evidence type="ECO:0000259" key="3">
    <source>
        <dbReference type="PROSITE" id="PS50887"/>
    </source>
</evidence>
<dbReference type="SMART" id="SM00091">
    <property type="entry name" value="PAS"/>
    <property type="match status" value="1"/>
</dbReference>
<dbReference type="Pfam" id="PF08447">
    <property type="entry name" value="PAS_3"/>
    <property type="match status" value="1"/>
</dbReference>
<dbReference type="Pfam" id="PF00990">
    <property type="entry name" value="GGDEF"/>
    <property type="match status" value="1"/>
</dbReference>
<dbReference type="AlphaFoldDB" id="A0A2N5H8V6"/>
<dbReference type="PROSITE" id="PS50112">
    <property type="entry name" value="PAS"/>
    <property type="match status" value="1"/>
</dbReference>
<dbReference type="PANTHER" id="PTHR44757">
    <property type="entry name" value="DIGUANYLATE CYCLASE DGCP"/>
    <property type="match status" value="1"/>
</dbReference>
<evidence type="ECO:0000259" key="2">
    <source>
        <dbReference type="PROSITE" id="PS50113"/>
    </source>
</evidence>
<feature type="domain" description="PAC" evidence="2">
    <location>
        <begin position="92"/>
        <end position="144"/>
    </location>
</feature>
<dbReference type="InterPro" id="IPR001610">
    <property type="entry name" value="PAC"/>
</dbReference>
<protein>
    <recommendedName>
        <fullName evidence="6">Sensor domain-containing diguanylate cyclase</fullName>
    </recommendedName>
</protein>
<dbReference type="CDD" id="cd01949">
    <property type="entry name" value="GGDEF"/>
    <property type="match status" value="1"/>
</dbReference>
<dbReference type="InterPro" id="IPR029787">
    <property type="entry name" value="Nucleotide_cyclase"/>
</dbReference>
<dbReference type="InterPro" id="IPR043128">
    <property type="entry name" value="Rev_trsase/Diguanyl_cyclase"/>
</dbReference>
<organism evidence="4 5">
    <name type="scientific">Neobacillus cucumis</name>
    <dbReference type="NCBI Taxonomy" id="1740721"/>
    <lineage>
        <taxon>Bacteria</taxon>
        <taxon>Bacillati</taxon>
        <taxon>Bacillota</taxon>
        <taxon>Bacilli</taxon>
        <taxon>Bacillales</taxon>
        <taxon>Bacillaceae</taxon>
        <taxon>Neobacillus</taxon>
    </lineage>
</organism>
<dbReference type="SUPFAM" id="SSF55785">
    <property type="entry name" value="PYP-like sensor domain (PAS domain)"/>
    <property type="match status" value="1"/>
</dbReference>
<gene>
    <name evidence="4" type="ORF">CVD27_22830</name>
</gene>
<dbReference type="InterPro" id="IPR013655">
    <property type="entry name" value="PAS_fold_3"/>
</dbReference>
<dbReference type="OrthoDB" id="9759607at2"/>
<comment type="caution">
    <text evidence="4">The sequence shown here is derived from an EMBL/GenBank/DDBJ whole genome shotgun (WGS) entry which is preliminary data.</text>
</comment>
<dbReference type="EMBL" id="PGVE01000086">
    <property type="protein sequence ID" value="PLS01952.1"/>
    <property type="molecule type" value="Genomic_DNA"/>
</dbReference>
<evidence type="ECO:0008006" key="6">
    <source>
        <dbReference type="Google" id="ProtNLM"/>
    </source>
</evidence>
<feature type="domain" description="PAS" evidence="1">
    <location>
        <begin position="19"/>
        <end position="90"/>
    </location>
</feature>
<dbReference type="PANTHER" id="PTHR44757:SF2">
    <property type="entry name" value="BIOFILM ARCHITECTURE MAINTENANCE PROTEIN MBAA"/>
    <property type="match status" value="1"/>
</dbReference>
<dbReference type="CDD" id="cd00130">
    <property type="entry name" value="PAS"/>
    <property type="match status" value="1"/>
</dbReference>
<sequence length="308" mass="34742">MIKSKFNRSLLKMQEISDIQQMFSLISEKSLNIISSISAEGVFTYISPNVKALLGYTPEEVIGKPAASFNHPDTNKKFLEHRVSVFIDQDTVRFTGRVRHKNGEYRWYETTAQYIRGRSGEIVQTIGVGQDITERKEAEETIAYLAYHDSVTDLPNRRLFKRRLSQLLEESKNDLHGLMLLDLDGFKHVNDTFGHDIGDQLLIEAAKRLTFAVGDKGFVARWGGDEFTVFQTNIVGRADFTLLVERIKEVISEPFIIAGQPIFITASIGVAFSLEDGDTVEELIKNADAAMYRAKNQAKVMKGSQNEP</sequence>
<reference evidence="4 5" key="1">
    <citation type="submission" date="2017-11" db="EMBL/GenBank/DDBJ databases">
        <title>Comparitive Functional Genomics of Dry Heat Resistant strains isolated from the Viking Spacecraft.</title>
        <authorList>
            <person name="Seuylemezian A."/>
            <person name="Cooper K."/>
            <person name="Vaishampayan P."/>
        </authorList>
    </citation>
    <scope>NUCLEOTIDE SEQUENCE [LARGE SCALE GENOMIC DNA]</scope>
    <source>
        <strain evidence="4 5">V32-6</strain>
    </source>
</reference>
<dbReference type="NCBIfam" id="TIGR00254">
    <property type="entry name" value="GGDEF"/>
    <property type="match status" value="1"/>
</dbReference>
<dbReference type="InterPro" id="IPR052155">
    <property type="entry name" value="Biofilm_reg_signaling"/>
</dbReference>
<dbReference type="NCBIfam" id="TIGR00229">
    <property type="entry name" value="sensory_box"/>
    <property type="match status" value="1"/>
</dbReference>
<dbReference type="SUPFAM" id="SSF55073">
    <property type="entry name" value="Nucleotide cyclase"/>
    <property type="match status" value="1"/>
</dbReference>
<dbReference type="InterPro" id="IPR000014">
    <property type="entry name" value="PAS"/>
</dbReference>
<dbReference type="InterPro" id="IPR000160">
    <property type="entry name" value="GGDEF_dom"/>
</dbReference>
<dbReference type="PROSITE" id="PS50887">
    <property type="entry name" value="GGDEF"/>
    <property type="match status" value="1"/>
</dbReference>
<dbReference type="Proteomes" id="UP000234950">
    <property type="component" value="Unassembled WGS sequence"/>
</dbReference>
<dbReference type="SMART" id="SM00267">
    <property type="entry name" value="GGDEF"/>
    <property type="match status" value="1"/>
</dbReference>
<accession>A0A2N5H8V6</accession>
<dbReference type="Gene3D" id="3.30.70.270">
    <property type="match status" value="1"/>
</dbReference>
<dbReference type="Gene3D" id="3.30.450.20">
    <property type="entry name" value="PAS domain"/>
    <property type="match status" value="1"/>
</dbReference>
<evidence type="ECO:0000313" key="5">
    <source>
        <dbReference type="Proteomes" id="UP000234950"/>
    </source>
</evidence>
<keyword evidence="5" id="KW-1185">Reference proteome</keyword>
<dbReference type="PROSITE" id="PS50113">
    <property type="entry name" value="PAC"/>
    <property type="match status" value="1"/>
</dbReference>
<name>A0A2N5H8V6_9BACI</name>
<evidence type="ECO:0000313" key="4">
    <source>
        <dbReference type="EMBL" id="PLS01952.1"/>
    </source>
</evidence>
<proteinExistence type="predicted"/>
<feature type="domain" description="GGDEF" evidence="3">
    <location>
        <begin position="174"/>
        <end position="308"/>
    </location>
</feature>
<dbReference type="InterPro" id="IPR000700">
    <property type="entry name" value="PAS-assoc_C"/>
</dbReference>
<dbReference type="SMART" id="SM00086">
    <property type="entry name" value="PAC"/>
    <property type="match status" value="1"/>
</dbReference>
<evidence type="ECO:0000259" key="1">
    <source>
        <dbReference type="PROSITE" id="PS50112"/>
    </source>
</evidence>